<comment type="caution">
    <text evidence="2">The sequence shown here is derived from an EMBL/GenBank/DDBJ whole genome shotgun (WGS) entry which is preliminary data.</text>
</comment>
<accession>A0ABR8AIZ9</accession>
<organism evidence="2 3">
    <name type="scientific">Calothrix parietina FACHB-288</name>
    <dbReference type="NCBI Taxonomy" id="2692896"/>
    <lineage>
        <taxon>Bacteria</taxon>
        <taxon>Bacillati</taxon>
        <taxon>Cyanobacteriota</taxon>
        <taxon>Cyanophyceae</taxon>
        <taxon>Nostocales</taxon>
        <taxon>Calotrichaceae</taxon>
        <taxon>Calothrix</taxon>
    </lineage>
</organism>
<dbReference type="SMART" id="SM00255">
    <property type="entry name" value="TIR"/>
    <property type="match status" value="1"/>
</dbReference>
<keyword evidence="2" id="KW-0675">Receptor</keyword>
<dbReference type="Proteomes" id="UP000658514">
    <property type="component" value="Unassembled WGS sequence"/>
</dbReference>
<dbReference type="EMBL" id="JACJQH010000072">
    <property type="protein sequence ID" value="MBD2199951.1"/>
    <property type="molecule type" value="Genomic_DNA"/>
</dbReference>
<dbReference type="InterPro" id="IPR035897">
    <property type="entry name" value="Toll_tir_struct_dom_sf"/>
</dbReference>
<sequence>MKQESVLFSEVYNIEASEQDDWFNPRLDRDTHLCIDPFQVFKSKDPFFSNCRQKFMNFFRCAFDVASKIGEVPSEENKKSGNLPSKYKRLIYDTLRFPEVEEVCLGFSKHTTGGAGMGKDFAIKLSDALINLSKQSSSPPKHFEQIEIFTPGIGKDKISDATGNLIKKELVHYTRDICKRLSIRDEHLKWNAVKNYDFDFERNEWDDQGFYLPFNPFNNKPILLVPKAFLREIPSISSEQFYRFIKSKENEQLRAKLNSELHDDLEKYDLENEEEEKEDDSSISVKRYVLNYIEQDPEILNEFINDVETHPDSYTQYNFEKDTKNIIKLPRAIKEFVDKNPLPRSTYSNSEEFREFLISLILKLKQFVEDEQFNGYKHLWEIHEVDSDTDNLAEHNLRFRSQLIVKNLVEELIGEYCYQSKVKLKSESGLGKNPVDFKCSLYKEKALFIAKTIGNVNFDEDALKKLTSDLRKGKVRFCYYIVFVHSSEAFEKLKEAIQEIEKFDLQDLFFKLVIINSAQERDLDILSLECRHMTTQKEVCISYARGGASGEIVDKLCKILKEKNIDIVRDSEELEYKDSLKNFMQRLGKGKCVVTVISDKYLKSRYCMFELTEFIENGRFKERIVPLVLEDAKIYEPVEIIEYIRFWEEKLEAVDEAMKSVKLANLAPNIREDIDLYSKITRTISEFIGHLRDFLIPPIDIHENSNFEDVVNEINKILSR</sequence>
<reference evidence="2 3" key="1">
    <citation type="journal article" date="2020" name="ISME J.">
        <title>Comparative genomics reveals insights into cyanobacterial evolution and habitat adaptation.</title>
        <authorList>
            <person name="Chen M.Y."/>
            <person name="Teng W.K."/>
            <person name="Zhao L."/>
            <person name="Hu C.X."/>
            <person name="Zhou Y.K."/>
            <person name="Han B.P."/>
            <person name="Song L.R."/>
            <person name="Shu W.S."/>
        </authorList>
    </citation>
    <scope>NUCLEOTIDE SEQUENCE [LARGE SCALE GENOMIC DNA]</scope>
    <source>
        <strain evidence="2 3">FACHB-288</strain>
    </source>
</reference>
<protein>
    <submittedName>
        <fullName evidence="2">Toll/interleukin-1 receptor domain-containing protein</fullName>
    </submittedName>
</protein>
<evidence type="ECO:0000313" key="3">
    <source>
        <dbReference type="Proteomes" id="UP000658514"/>
    </source>
</evidence>
<dbReference type="Gene3D" id="3.40.50.10140">
    <property type="entry name" value="Toll/interleukin-1 receptor homology (TIR) domain"/>
    <property type="match status" value="1"/>
</dbReference>
<proteinExistence type="predicted"/>
<dbReference type="SUPFAM" id="SSF52200">
    <property type="entry name" value="Toll/Interleukin receptor TIR domain"/>
    <property type="match status" value="1"/>
</dbReference>
<evidence type="ECO:0000259" key="1">
    <source>
        <dbReference type="PROSITE" id="PS50104"/>
    </source>
</evidence>
<name>A0ABR8AIZ9_9CYAN</name>
<gene>
    <name evidence="2" type="ORF">H6G24_31525</name>
</gene>
<evidence type="ECO:0000313" key="2">
    <source>
        <dbReference type="EMBL" id="MBD2199951.1"/>
    </source>
</evidence>
<keyword evidence="3" id="KW-1185">Reference proteome</keyword>
<dbReference type="PROSITE" id="PS50104">
    <property type="entry name" value="TIR"/>
    <property type="match status" value="1"/>
</dbReference>
<dbReference type="Pfam" id="PF13676">
    <property type="entry name" value="TIR_2"/>
    <property type="match status" value="1"/>
</dbReference>
<feature type="domain" description="TIR" evidence="1">
    <location>
        <begin position="535"/>
        <end position="665"/>
    </location>
</feature>
<dbReference type="InterPro" id="IPR000157">
    <property type="entry name" value="TIR_dom"/>
</dbReference>
<dbReference type="RefSeq" id="WP_190550212.1">
    <property type="nucleotide sequence ID" value="NZ_CAWPNO010000109.1"/>
</dbReference>